<evidence type="ECO:0000259" key="1">
    <source>
        <dbReference type="Pfam" id="PF09820"/>
    </source>
</evidence>
<dbReference type="STRING" id="515622.bpr_I2178"/>
<keyword evidence="3" id="KW-1185">Reference proteome</keyword>
<protein>
    <recommendedName>
        <fullName evidence="1">AAA-ATPase-like domain-containing protein</fullName>
    </recommendedName>
</protein>
<dbReference type="PANTHER" id="PTHR34825:SF1">
    <property type="entry name" value="AAA-ATPASE-LIKE DOMAIN-CONTAINING PROTEIN"/>
    <property type="match status" value="1"/>
</dbReference>
<name>E0RX03_BUTPB</name>
<dbReference type="InterPro" id="IPR012547">
    <property type="entry name" value="PDDEXK_9"/>
</dbReference>
<dbReference type="HOGENOM" id="CLU_032468_0_0_9"/>
<reference evidence="2 3" key="1">
    <citation type="journal article" date="2010" name="PLoS ONE">
        <title>The glycobiome of the rumen bacterium Butyrivibrio proteoclasticus B316(T) highlights adaptation to a polysaccharide-rich environment.</title>
        <authorList>
            <person name="Kelly W.J."/>
            <person name="Leahy S.C."/>
            <person name="Altermann E."/>
            <person name="Yeoman C.J."/>
            <person name="Dunne J.C."/>
            <person name="Kong Z."/>
            <person name="Pacheco D.M."/>
            <person name="Li D."/>
            <person name="Noel S.J."/>
            <person name="Moon C.D."/>
            <person name="Cookson A.L."/>
            <person name="Attwood G.T."/>
        </authorList>
    </citation>
    <scope>NUCLEOTIDE SEQUENCE [LARGE SCALE GENOMIC DNA]</scope>
    <source>
        <strain evidence="3">ATCC 51982 / DSM 14932 / B316</strain>
    </source>
</reference>
<dbReference type="eggNOG" id="COG1672">
    <property type="taxonomic scope" value="Bacteria"/>
</dbReference>
<dbReference type="InterPro" id="IPR018631">
    <property type="entry name" value="AAA-ATPase-like_dom"/>
</dbReference>
<evidence type="ECO:0000313" key="2">
    <source>
        <dbReference type="EMBL" id="ADL34911.1"/>
    </source>
</evidence>
<dbReference type="Pfam" id="PF08011">
    <property type="entry name" value="PDDEXK_9"/>
    <property type="match status" value="1"/>
</dbReference>
<feature type="domain" description="AAA-ATPase-like" evidence="1">
    <location>
        <begin position="65"/>
        <end position="263"/>
    </location>
</feature>
<evidence type="ECO:0000313" key="3">
    <source>
        <dbReference type="Proteomes" id="UP000001299"/>
    </source>
</evidence>
<dbReference type="SUPFAM" id="SSF52540">
    <property type="entry name" value="P-loop containing nucleoside triphosphate hydrolases"/>
    <property type="match status" value="1"/>
</dbReference>
<dbReference type="KEGG" id="bpb:bpr_I2178"/>
<dbReference type="InterPro" id="IPR027417">
    <property type="entry name" value="P-loop_NTPase"/>
</dbReference>
<dbReference type="Pfam" id="PF09820">
    <property type="entry name" value="AAA-ATPase_like"/>
    <property type="match status" value="1"/>
</dbReference>
<dbReference type="EMBL" id="CP001810">
    <property type="protein sequence ID" value="ADL34911.1"/>
    <property type="molecule type" value="Genomic_DNA"/>
</dbReference>
<gene>
    <name evidence="2" type="ordered locus">bpr_I2178</name>
</gene>
<accession>E0RX03</accession>
<dbReference type="RefSeq" id="WP_013281564.1">
    <property type="nucleotide sequence ID" value="NC_014387.1"/>
</dbReference>
<dbReference type="PANTHER" id="PTHR34825">
    <property type="entry name" value="CONSERVED PROTEIN, WITH A WEAK D-GALACTARATE DEHYDRATASE/ALTRONATE HYDROLASE DOMAIN"/>
    <property type="match status" value="1"/>
</dbReference>
<dbReference type="AlphaFoldDB" id="E0RX03"/>
<sequence>MTSKEAAEKWKLSKRQINSLCALGKIPAVKLSNGRWEIPDDYEYNSGSVAGSGMKAFIPRKYFNIGNDGFRAIRNSEYIDKTGLISFMNSCLTTSRKLICVSRPRRFGKSFGAKMLCAYYSKGCNSRNLFKGLAISRDAMFEEHLNKHDVLYLDMTFFISTLKENEDLIEKIEKEVIEDLSNECPEICCNTALIDALAQLVSVIGNKLILIIDEWDAPFREFKDKKDILEKYIQLLRSLFKSSFTDRLFDGVYMTGILPIKKYGHESAMSDFYEYSMVEPRPLQEYIGFTEKEVKAICKKHDMDISEMKAWYDGYHVGSEHIYNPKSVMESVLRGKLSNYWTKTETYESLRDYIDLNFDGLKDSVIDMIGGGAVKVDTNSFQNDLTSMRSRDDVLTLLIHLGYLAYDENTETVSIPNDEIKSEFIRAIKNGNRKELMRAVQKSDMLLNATWNMDEDTVAQLIEEMHTDITAPNFYNNEQALRSVIKMAYLSGIDYYTRIDELPTGKGYADMVFWPKQNTSCPALIVELKWDKTSEKAVDQISEKLYSSVFKKFSGVILKVGINYSVKDKKHSCKIEKVVCE</sequence>
<dbReference type="Proteomes" id="UP000001299">
    <property type="component" value="Chromosome 1"/>
</dbReference>
<proteinExistence type="predicted"/>
<organism evidence="2 3">
    <name type="scientific">Butyrivibrio proteoclasticus (strain ATCC 51982 / DSM 14932 / B316)</name>
    <name type="common">Clostridium proteoclasticum</name>
    <dbReference type="NCBI Taxonomy" id="515622"/>
    <lineage>
        <taxon>Bacteria</taxon>
        <taxon>Bacillati</taxon>
        <taxon>Bacillota</taxon>
        <taxon>Clostridia</taxon>
        <taxon>Lachnospirales</taxon>
        <taxon>Lachnospiraceae</taxon>
        <taxon>Butyrivibrio</taxon>
    </lineage>
</organism>